<dbReference type="GeneID" id="94583710"/>
<sequence>MYVNVLCIRTVSVVEYKTQPLIRASKWLQKHFDRRRPEESTFLIKSFTHCRWYHPLGVLYYIYVALGEYYK</sequence>
<name>A0A1D8NJQ5_YARLL</name>
<organism evidence="1 2">
    <name type="scientific">Yarrowia lipolytica</name>
    <name type="common">Candida lipolytica</name>
    <dbReference type="NCBI Taxonomy" id="4952"/>
    <lineage>
        <taxon>Eukaryota</taxon>
        <taxon>Fungi</taxon>
        <taxon>Dikarya</taxon>
        <taxon>Ascomycota</taxon>
        <taxon>Saccharomycotina</taxon>
        <taxon>Dipodascomycetes</taxon>
        <taxon>Dipodascales</taxon>
        <taxon>Dipodascales incertae sedis</taxon>
        <taxon>Yarrowia</taxon>
    </lineage>
</organism>
<dbReference type="VEuPathDB" id="FungiDB:YALI1_E28052g"/>
<gene>
    <name evidence="1" type="ORF">YALI1_E28052g</name>
</gene>
<proteinExistence type="predicted"/>
<protein>
    <submittedName>
        <fullName evidence="1">Uncharacterized protein</fullName>
    </submittedName>
</protein>
<dbReference type="EMBL" id="CP017557">
    <property type="protein sequence ID" value="AOW05867.1"/>
    <property type="molecule type" value="Genomic_DNA"/>
</dbReference>
<dbReference type="RefSeq" id="XP_068139210.1">
    <property type="nucleotide sequence ID" value="XM_068283109.1"/>
</dbReference>
<accession>A0A1D8NJQ5</accession>
<evidence type="ECO:0000313" key="1">
    <source>
        <dbReference type="EMBL" id="AOW05867.1"/>
    </source>
</evidence>
<dbReference type="AlphaFoldDB" id="A0A1D8NJQ5"/>
<dbReference type="Proteomes" id="UP000182444">
    <property type="component" value="Chromosome 1E"/>
</dbReference>
<reference evidence="1 2" key="1">
    <citation type="journal article" date="2016" name="PLoS ONE">
        <title>Sequence Assembly of Yarrowia lipolytica Strain W29/CLIB89 Shows Transposable Element Diversity.</title>
        <authorList>
            <person name="Magnan C."/>
            <person name="Yu J."/>
            <person name="Chang I."/>
            <person name="Jahn E."/>
            <person name="Kanomata Y."/>
            <person name="Wu J."/>
            <person name="Zeller M."/>
            <person name="Oakes M."/>
            <person name="Baldi P."/>
            <person name="Sandmeyer S."/>
        </authorList>
    </citation>
    <scope>NUCLEOTIDE SEQUENCE [LARGE SCALE GENOMIC DNA]</scope>
    <source>
        <strain evidence="2">CLIB89(W29)</strain>
    </source>
</reference>
<evidence type="ECO:0000313" key="2">
    <source>
        <dbReference type="Proteomes" id="UP000182444"/>
    </source>
</evidence>